<dbReference type="EMBL" id="QJTI01000007">
    <property type="protein sequence ID" value="PYF03369.1"/>
    <property type="molecule type" value="Genomic_DNA"/>
</dbReference>
<proteinExistence type="predicted"/>
<gene>
    <name evidence="3" type="ORF">BJ122_10793</name>
</gene>
<dbReference type="Proteomes" id="UP000248148">
    <property type="component" value="Unassembled WGS sequence"/>
</dbReference>
<keyword evidence="4" id="KW-1185">Reference proteome</keyword>
<accession>A0A318TUM5</accession>
<sequence>MSEIFNEIDEDLRRERLKKLWDRYSLLIIGGALAIIIGVGGWRGYQYLEGQKAAEAGAAFNAAAELSEQNKHAEAEAAFAKIAASAPSGYRTLARLRLAGELALRDVPAAVKAYDEVAADNSVPAVDRELAKVRAGGLLLETASFADMTQRLEASAAGTGAYRHTARELLALSAWKAGDAVAARKWLQLIATDVETPSSLRQRAEALQALLPPAAKS</sequence>
<protein>
    <recommendedName>
        <fullName evidence="2">Ancillary SecYEG translocon subunit/Cell division coordinator CpoB TPR domain-containing protein</fullName>
    </recommendedName>
</protein>
<evidence type="ECO:0000256" key="1">
    <source>
        <dbReference type="SAM" id="Phobius"/>
    </source>
</evidence>
<reference evidence="3 4" key="1">
    <citation type="submission" date="2018-06" db="EMBL/GenBank/DDBJ databases">
        <title>Genomic Encyclopedia of Archaeal and Bacterial Type Strains, Phase II (KMG-II): from individual species to whole genera.</title>
        <authorList>
            <person name="Goeker M."/>
        </authorList>
    </citation>
    <scope>NUCLEOTIDE SEQUENCE [LARGE SCALE GENOMIC DNA]</scope>
    <source>
        <strain evidence="3 4">JCM 11668</strain>
    </source>
</reference>
<dbReference type="InterPro" id="IPR018704">
    <property type="entry name" value="SecYEG/CpoB_TPR"/>
</dbReference>
<dbReference type="OrthoDB" id="7173339at2"/>
<dbReference type="Pfam" id="PF09976">
    <property type="entry name" value="TPR_21"/>
    <property type="match status" value="1"/>
</dbReference>
<keyword evidence="1" id="KW-0472">Membrane</keyword>
<dbReference type="RefSeq" id="WP_110780545.1">
    <property type="nucleotide sequence ID" value="NZ_QJTI01000007.1"/>
</dbReference>
<comment type="caution">
    <text evidence="3">The sequence shown here is derived from an EMBL/GenBank/DDBJ whole genome shotgun (WGS) entry which is preliminary data.</text>
</comment>
<evidence type="ECO:0000259" key="2">
    <source>
        <dbReference type="Pfam" id="PF09976"/>
    </source>
</evidence>
<evidence type="ECO:0000313" key="3">
    <source>
        <dbReference type="EMBL" id="PYF03369.1"/>
    </source>
</evidence>
<feature type="domain" description="Ancillary SecYEG translocon subunit/Cell division coordinator CpoB TPR" evidence="2">
    <location>
        <begin position="18"/>
        <end position="157"/>
    </location>
</feature>
<keyword evidence="1" id="KW-1133">Transmembrane helix</keyword>
<keyword evidence="1" id="KW-0812">Transmembrane</keyword>
<dbReference type="AlphaFoldDB" id="A0A318TUM5"/>
<organism evidence="3 4">
    <name type="scientific">Rhodopseudomonas faecalis</name>
    <dbReference type="NCBI Taxonomy" id="99655"/>
    <lineage>
        <taxon>Bacteria</taxon>
        <taxon>Pseudomonadati</taxon>
        <taxon>Pseudomonadota</taxon>
        <taxon>Alphaproteobacteria</taxon>
        <taxon>Hyphomicrobiales</taxon>
        <taxon>Nitrobacteraceae</taxon>
        <taxon>Rhodopseudomonas</taxon>
    </lineage>
</organism>
<evidence type="ECO:0000313" key="4">
    <source>
        <dbReference type="Proteomes" id="UP000248148"/>
    </source>
</evidence>
<name>A0A318TUM5_9BRAD</name>
<feature type="transmembrane region" description="Helical" evidence="1">
    <location>
        <begin position="24"/>
        <end position="42"/>
    </location>
</feature>